<comment type="caution">
    <text evidence="2">The sequence shown here is derived from an EMBL/GenBank/DDBJ whole genome shotgun (WGS) entry which is preliminary data.</text>
</comment>
<dbReference type="EMBL" id="JACHOR010000005">
    <property type="protein sequence ID" value="MBB5747373.1"/>
    <property type="molecule type" value="Genomic_DNA"/>
</dbReference>
<sequence>MVTRSDTPPPLALKILGILALAGFGAATGAAVASLAASRAMAWSDEVALVMAVGLLAMAIASAVVMATRPASVPKGCGLLQIATLLLASAMFLLPIYGGQFATADVVFGAVIVLLVIQTVTNVLLWNKADEMLRRIMAETGAMAFFACQAALFVYAAAERLDLVGPVSSWGLIGITMGVYLCASCLAAARRGIH</sequence>
<keyword evidence="1" id="KW-1133">Transmembrane helix</keyword>
<keyword evidence="1" id="KW-0812">Transmembrane</keyword>
<protein>
    <submittedName>
        <fullName evidence="2">Uncharacterized protein</fullName>
    </submittedName>
</protein>
<reference evidence="2 3" key="1">
    <citation type="submission" date="2020-08" db="EMBL/GenBank/DDBJ databases">
        <title>Genomic Encyclopedia of Type Strains, Phase IV (KMG-IV): sequencing the most valuable type-strain genomes for metagenomic binning, comparative biology and taxonomic classification.</title>
        <authorList>
            <person name="Goeker M."/>
        </authorList>
    </citation>
    <scope>NUCLEOTIDE SEQUENCE [LARGE SCALE GENOMIC DNA]</scope>
    <source>
        <strain evidence="2 3">DSM 4737</strain>
    </source>
</reference>
<dbReference type="RefSeq" id="WP_183214349.1">
    <property type="nucleotide sequence ID" value="NZ_JACHOR010000005.1"/>
</dbReference>
<dbReference type="AlphaFoldDB" id="A0A7W9FH73"/>
<proteinExistence type="predicted"/>
<feature type="transmembrane region" description="Helical" evidence="1">
    <location>
        <begin position="170"/>
        <end position="189"/>
    </location>
</feature>
<feature type="transmembrane region" description="Helical" evidence="1">
    <location>
        <begin position="12"/>
        <end position="35"/>
    </location>
</feature>
<dbReference type="Proteomes" id="UP000545037">
    <property type="component" value="Unassembled WGS sequence"/>
</dbReference>
<feature type="transmembrane region" description="Helical" evidence="1">
    <location>
        <begin position="138"/>
        <end position="158"/>
    </location>
</feature>
<evidence type="ECO:0000313" key="3">
    <source>
        <dbReference type="Proteomes" id="UP000545037"/>
    </source>
</evidence>
<name>A0A7W9FH73_9CAUL</name>
<feature type="transmembrane region" description="Helical" evidence="1">
    <location>
        <begin position="79"/>
        <end position="100"/>
    </location>
</feature>
<keyword evidence="3" id="KW-1185">Reference proteome</keyword>
<gene>
    <name evidence="2" type="ORF">GGR13_002994</name>
</gene>
<organism evidence="2 3">
    <name type="scientific">Brevundimonas variabilis</name>
    <dbReference type="NCBI Taxonomy" id="74312"/>
    <lineage>
        <taxon>Bacteria</taxon>
        <taxon>Pseudomonadati</taxon>
        <taxon>Pseudomonadota</taxon>
        <taxon>Alphaproteobacteria</taxon>
        <taxon>Caulobacterales</taxon>
        <taxon>Caulobacteraceae</taxon>
        <taxon>Brevundimonas</taxon>
    </lineage>
</organism>
<evidence type="ECO:0000313" key="2">
    <source>
        <dbReference type="EMBL" id="MBB5747373.1"/>
    </source>
</evidence>
<feature type="transmembrane region" description="Helical" evidence="1">
    <location>
        <begin position="47"/>
        <end position="67"/>
    </location>
</feature>
<feature type="transmembrane region" description="Helical" evidence="1">
    <location>
        <begin position="106"/>
        <end position="126"/>
    </location>
</feature>
<evidence type="ECO:0000256" key="1">
    <source>
        <dbReference type="SAM" id="Phobius"/>
    </source>
</evidence>
<keyword evidence="1" id="KW-0472">Membrane</keyword>
<accession>A0A7W9FH73</accession>